<dbReference type="KEGG" id="tsr:106551189"/>
<dbReference type="Pfam" id="PF23466">
    <property type="entry name" value="WWE_4"/>
    <property type="match status" value="1"/>
</dbReference>
<sequence length="243" mass="28272">MVDRPDQGAKRAPKLPSAEKEKSDEICVYYLWQFCKNKNNCSMIHYDLPYRWQIRTSNGWKDLPRREEIEQAYCDPNITRFPDLGLDFTTLTSATSPIRRLSTPSSVTKEPKFVMTTMWLWYWKSDQGQWFEYGKQAIPALKSILKKPEKNNQIQPATVTSEDLENLYQADPTGNVQFEAGSQQYVLSFKYMTQTNENYSTQREVRRRPKFVSSEDVRTKKGHTAAATTITTAVLRKMERGVE</sequence>
<protein>
    <submittedName>
        <fullName evidence="6">Poly [ADP-ribose] polymerase 12-like</fullName>
    </submittedName>
</protein>
<evidence type="ECO:0000313" key="6">
    <source>
        <dbReference type="RefSeq" id="XP_013924707.1"/>
    </source>
</evidence>
<dbReference type="GO" id="GO:0003723">
    <property type="term" value="F:RNA binding"/>
    <property type="evidence" value="ECO:0007669"/>
    <property type="project" value="TreeGrafter"/>
</dbReference>
<organism evidence="5 6">
    <name type="scientific">Thamnophis sirtalis</name>
    <dbReference type="NCBI Taxonomy" id="35019"/>
    <lineage>
        <taxon>Eukaryota</taxon>
        <taxon>Metazoa</taxon>
        <taxon>Chordata</taxon>
        <taxon>Craniata</taxon>
        <taxon>Vertebrata</taxon>
        <taxon>Euteleostomi</taxon>
        <taxon>Lepidosauria</taxon>
        <taxon>Squamata</taxon>
        <taxon>Bifurcata</taxon>
        <taxon>Unidentata</taxon>
        <taxon>Episquamata</taxon>
        <taxon>Toxicofera</taxon>
        <taxon>Serpentes</taxon>
        <taxon>Colubroidea</taxon>
        <taxon>Colubridae</taxon>
        <taxon>Natricinae</taxon>
        <taxon>Thamnophis</taxon>
    </lineage>
</organism>
<dbReference type="SUPFAM" id="SSF117839">
    <property type="entry name" value="WWE domain"/>
    <property type="match status" value="1"/>
</dbReference>
<evidence type="ECO:0000256" key="2">
    <source>
        <dbReference type="ARBA" id="ARBA00023242"/>
    </source>
</evidence>
<dbReference type="InterPro" id="IPR051712">
    <property type="entry name" value="ARTD-AVP"/>
</dbReference>
<proteinExistence type="inferred from homology"/>
<evidence type="ECO:0000313" key="5">
    <source>
        <dbReference type="Proteomes" id="UP000504617"/>
    </source>
</evidence>
<dbReference type="GO" id="GO:0032481">
    <property type="term" value="P:positive regulation of type I interferon production"/>
    <property type="evidence" value="ECO:0007669"/>
    <property type="project" value="TreeGrafter"/>
</dbReference>
<accession>A0A6I9YKE4</accession>
<keyword evidence="5" id="KW-1185">Reference proteome</keyword>
<dbReference type="Proteomes" id="UP000504617">
    <property type="component" value="Unplaced"/>
</dbReference>
<name>A0A6I9YKE4_9SAUR</name>
<dbReference type="GO" id="GO:1990404">
    <property type="term" value="F:NAD+-protein mono-ADP-ribosyltransferase activity"/>
    <property type="evidence" value="ECO:0007669"/>
    <property type="project" value="TreeGrafter"/>
</dbReference>
<comment type="subcellular location">
    <subcellularLocation>
        <location evidence="1">Nucleus</location>
    </subcellularLocation>
</comment>
<gene>
    <name evidence="6" type="primary">LOC106551189</name>
</gene>
<evidence type="ECO:0000259" key="4">
    <source>
        <dbReference type="PROSITE" id="PS50918"/>
    </source>
</evidence>
<dbReference type="AlphaFoldDB" id="A0A6I9YKE4"/>
<keyword evidence="2" id="KW-0539">Nucleus</keyword>
<evidence type="ECO:0000256" key="3">
    <source>
        <dbReference type="ARBA" id="ARBA00024347"/>
    </source>
</evidence>
<comment type="similarity">
    <text evidence="3">Belongs to the ARTD/PARP family.</text>
</comment>
<dbReference type="GO" id="GO:0005634">
    <property type="term" value="C:nucleus"/>
    <property type="evidence" value="ECO:0007669"/>
    <property type="project" value="UniProtKB-SubCell"/>
</dbReference>
<dbReference type="Gene3D" id="3.30.720.50">
    <property type="match status" value="1"/>
</dbReference>
<dbReference type="Pfam" id="PF02825">
    <property type="entry name" value="WWE"/>
    <property type="match status" value="1"/>
</dbReference>
<reference evidence="6" key="1">
    <citation type="submission" date="2025-08" db="UniProtKB">
        <authorList>
            <consortium name="RefSeq"/>
        </authorList>
    </citation>
    <scope>IDENTIFICATION</scope>
</reference>
<dbReference type="PANTHER" id="PTHR45740">
    <property type="entry name" value="POLY [ADP-RIBOSE] POLYMERASE"/>
    <property type="match status" value="1"/>
</dbReference>
<dbReference type="PANTHER" id="PTHR45740:SF8">
    <property type="entry name" value="ZINC FINGER CCCH-TYPE ANTIVIRAL PROTEIN 1"/>
    <property type="match status" value="1"/>
</dbReference>
<dbReference type="PROSITE" id="PS50918">
    <property type="entry name" value="WWE"/>
    <property type="match status" value="1"/>
</dbReference>
<dbReference type="OrthoDB" id="6133115at2759"/>
<dbReference type="GO" id="GO:0009615">
    <property type="term" value="P:response to virus"/>
    <property type="evidence" value="ECO:0007669"/>
    <property type="project" value="TreeGrafter"/>
</dbReference>
<dbReference type="GO" id="GO:0061014">
    <property type="term" value="P:positive regulation of mRNA catabolic process"/>
    <property type="evidence" value="ECO:0007669"/>
    <property type="project" value="TreeGrafter"/>
</dbReference>
<feature type="domain" description="WWE" evidence="4">
    <location>
        <begin position="106"/>
        <end position="207"/>
    </location>
</feature>
<dbReference type="InterPro" id="IPR004170">
    <property type="entry name" value="WWE_dom"/>
</dbReference>
<dbReference type="InterPro" id="IPR037197">
    <property type="entry name" value="WWE_dom_sf"/>
</dbReference>
<dbReference type="GeneID" id="106551189"/>
<evidence type="ECO:0000256" key="1">
    <source>
        <dbReference type="ARBA" id="ARBA00004123"/>
    </source>
</evidence>
<dbReference type="RefSeq" id="XP_013924707.1">
    <property type="nucleotide sequence ID" value="XM_014069232.1"/>
</dbReference>